<evidence type="ECO:0000259" key="4">
    <source>
        <dbReference type="Pfam" id="PF04183"/>
    </source>
</evidence>
<evidence type="ECO:0000259" key="5">
    <source>
        <dbReference type="Pfam" id="PF06276"/>
    </source>
</evidence>
<accession>A0ABS4VIY1</accession>
<comment type="caution">
    <text evidence="6">The sequence shown here is derived from an EMBL/GenBank/DDBJ whole genome shotgun (WGS) entry which is preliminary data.</text>
</comment>
<dbReference type="RefSeq" id="WP_409350155.1">
    <property type="nucleotide sequence ID" value="NZ_BMWJ01000007.1"/>
</dbReference>
<dbReference type="InterPro" id="IPR022770">
    <property type="entry name" value="IucA/IucC-like_C"/>
</dbReference>
<feature type="region of interest" description="Disordered" evidence="3">
    <location>
        <begin position="1"/>
        <end position="21"/>
    </location>
</feature>
<dbReference type="Pfam" id="PF04183">
    <property type="entry name" value="IucA_IucC"/>
    <property type="match status" value="1"/>
</dbReference>
<sequence>MTAAPARTPDEPGATGPDGAARAVPAEARQLLRVLGALLREDVAGLRTRTTLLHRADGPWLRLATGPGHALLLPVREDGFQSTWAARSPLLRREPGGGELTTCESVLAALAGLAAPEDASGYAAFAEECRSDLAARHLHAATRDTVLTRLTNSHGPRPAHWHGHAGTLAHDTLAARTDHPVHPVPRGRKGLGERELRAYAPEFHPCFALRWLSLPAELVTSSPATDAPATDGIATGPAAHTGAASGPAPRTGPDATPRTGPGTSPAAGGVRLHDGWPTPAELGLPAGHHEGHVLLPVHPLTAAGHLHDVLARTGLARHAILAERPLLDAVPTLSMRTVALVGRPDTHLKLPLATATLGLLNRRTVTPGSLRDGAAGQLLLAGVLRREPRFAGRVLLADETCYAHAGHELLAVLRRTMPAGLDDAVVLPLAALLAPAPDGRPVIGHLADRFHGGDRIALADAVLTLLLDWQTTLFGHGIALESHQQNISLVLGGGTEGPRLLLKDNDGPRVHTRRLAEAWGCAEPTGEGLGFTDRRICVTEDGPLADLFTAITVHLCAGSLAFGLAAHGAAPLDRLLGLIRDRLTEAIDRTAAVRPDAAAVLRARVLDAPELPVKAMVTAGTLLTKARSGAADINKHYTTGPNYLLRKA</sequence>
<dbReference type="Proteomes" id="UP001519311">
    <property type="component" value="Unassembled WGS sequence"/>
</dbReference>
<feature type="region of interest" description="Disordered" evidence="3">
    <location>
        <begin position="222"/>
        <end position="268"/>
    </location>
</feature>
<dbReference type="Gene3D" id="1.10.510.40">
    <property type="match status" value="1"/>
</dbReference>
<reference evidence="6 7" key="1">
    <citation type="submission" date="2021-03" db="EMBL/GenBank/DDBJ databases">
        <title>Sequencing the genomes of 1000 actinobacteria strains.</title>
        <authorList>
            <person name="Klenk H.-P."/>
        </authorList>
    </citation>
    <scope>NUCLEOTIDE SEQUENCE [LARGE SCALE GENOMIC DNA]</scope>
    <source>
        <strain evidence="6 7">DSM 40843</strain>
    </source>
</reference>
<name>A0ABS4VIY1_9ACTN</name>
<dbReference type="EMBL" id="JAGINS010000002">
    <property type="protein sequence ID" value="MBP2363884.1"/>
    <property type="molecule type" value="Genomic_DNA"/>
</dbReference>
<dbReference type="Pfam" id="PF06276">
    <property type="entry name" value="FhuF"/>
    <property type="match status" value="1"/>
</dbReference>
<evidence type="ECO:0000256" key="2">
    <source>
        <dbReference type="ARBA" id="ARBA00007832"/>
    </source>
</evidence>
<proteinExistence type="inferred from homology"/>
<protein>
    <submittedName>
        <fullName evidence="6">Siderophore synthetase component</fullName>
    </submittedName>
</protein>
<evidence type="ECO:0000256" key="3">
    <source>
        <dbReference type="SAM" id="MobiDB-lite"/>
    </source>
</evidence>
<comment type="pathway">
    <text evidence="1">Siderophore biosynthesis.</text>
</comment>
<dbReference type="InterPro" id="IPR007310">
    <property type="entry name" value="Aerobactin_biosyn_IucA/IucC_N"/>
</dbReference>
<dbReference type="InterPro" id="IPR037455">
    <property type="entry name" value="LucA/IucC-like"/>
</dbReference>
<dbReference type="PANTHER" id="PTHR34384">
    <property type="entry name" value="L-2,3-DIAMINOPROPANOATE--CITRATE LIGASE"/>
    <property type="match status" value="1"/>
</dbReference>
<evidence type="ECO:0000313" key="7">
    <source>
        <dbReference type="Proteomes" id="UP001519311"/>
    </source>
</evidence>
<keyword evidence="7" id="KW-1185">Reference proteome</keyword>
<feature type="domain" description="Aerobactin siderophore biosynthesis IucA/IucC N-terminal" evidence="4">
    <location>
        <begin position="176"/>
        <end position="434"/>
    </location>
</feature>
<gene>
    <name evidence="6" type="ORF">JOF59_006376</name>
</gene>
<comment type="similarity">
    <text evidence="2">Belongs to the IucA/IucC family.</text>
</comment>
<dbReference type="PANTHER" id="PTHR34384:SF5">
    <property type="entry name" value="L-2,3-DIAMINOPROPANOATE--CITRATE LIGASE"/>
    <property type="match status" value="1"/>
</dbReference>
<evidence type="ECO:0000313" key="6">
    <source>
        <dbReference type="EMBL" id="MBP2363884.1"/>
    </source>
</evidence>
<feature type="domain" description="Aerobactin siderophore biosynthesis IucA/IucC-like C-terminal" evidence="5">
    <location>
        <begin position="473"/>
        <end position="615"/>
    </location>
</feature>
<evidence type="ECO:0000256" key="1">
    <source>
        <dbReference type="ARBA" id="ARBA00004924"/>
    </source>
</evidence>
<organism evidence="6 7">
    <name type="scientific">Streptomyces clavifer</name>
    <dbReference type="NCBI Taxonomy" id="68188"/>
    <lineage>
        <taxon>Bacteria</taxon>
        <taxon>Bacillati</taxon>
        <taxon>Actinomycetota</taxon>
        <taxon>Actinomycetes</taxon>
        <taxon>Kitasatosporales</taxon>
        <taxon>Streptomycetaceae</taxon>
        <taxon>Streptomyces</taxon>
    </lineage>
</organism>